<dbReference type="AlphaFoldDB" id="A0A8H3FD24"/>
<evidence type="ECO:0000313" key="3">
    <source>
        <dbReference type="Proteomes" id="UP000664534"/>
    </source>
</evidence>
<comment type="caution">
    <text evidence="2">The sequence shown here is derived from an EMBL/GenBank/DDBJ whole genome shotgun (WGS) entry which is preliminary data.</text>
</comment>
<keyword evidence="3" id="KW-1185">Reference proteome</keyword>
<dbReference type="EMBL" id="CAJPDT010000025">
    <property type="protein sequence ID" value="CAF9920432.1"/>
    <property type="molecule type" value="Genomic_DNA"/>
</dbReference>
<feature type="domain" description="NACHT-NTPase and P-loop NTPases N-terminal" evidence="1">
    <location>
        <begin position="13"/>
        <end position="108"/>
    </location>
</feature>
<sequence length="141" mass="15841">MEGLPTTASGLAVVSIAIQLAENFKKLRDFWISIKEAPEDIRAISVDLELVSSVLTQIAYETQHVEPDATLIAALNGCCVKVKTLTTLLNEIEPGFASISSRIRKWTAFKAVLKHRELMRFQETLERLKGTLLLVQQNQYR</sequence>
<dbReference type="Proteomes" id="UP000664534">
    <property type="component" value="Unassembled WGS sequence"/>
</dbReference>
<gene>
    <name evidence="2" type="ORF">IMSHALPRED_004893</name>
</gene>
<proteinExistence type="predicted"/>
<dbReference type="OrthoDB" id="3200163at2759"/>
<reference evidence="2" key="1">
    <citation type="submission" date="2021-03" db="EMBL/GenBank/DDBJ databases">
        <authorList>
            <person name="Tagirdzhanova G."/>
        </authorList>
    </citation>
    <scope>NUCLEOTIDE SEQUENCE</scope>
</reference>
<dbReference type="Pfam" id="PF17107">
    <property type="entry name" value="SesA"/>
    <property type="match status" value="1"/>
</dbReference>
<organism evidence="2 3">
    <name type="scientific">Imshaugia aleurites</name>
    <dbReference type="NCBI Taxonomy" id="172621"/>
    <lineage>
        <taxon>Eukaryota</taxon>
        <taxon>Fungi</taxon>
        <taxon>Dikarya</taxon>
        <taxon>Ascomycota</taxon>
        <taxon>Pezizomycotina</taxon>
        <taxon>Lecanoromycetes</taxon>
        <taxon>OSLEUM clade</taxon>
        <taxon>Lecanoromycetidae</taxon>
        <taxon>Lecanorales</taxon>
        <taxon>Lecanorineae</taxon>
        <taxon>Parmeliaceae</taxon>
        <taxon>Imshaugia</taxon>
    </lineage>
</organism>
<protein>
    <recommendedName>
        <fullName evidence="1">NACHT-NTPase and P-loop NTPases N-terminal domain-containing protein</fullName>
    </recommendedName>
</protein>
<evidence type="ECO:0000313" key="2">
    <source>
        <dbReference type="EMBL" id="CAF9920432.1"/>
    </source>
</evidence>
<name>A0A8H3FD24_9LECA</name>
<evidence type="ECO:0000259" key="1">
    <source>
        <dbReference type="Pfam" id="PF17107"/>
    </source>
</evidence>
<dbReference type="InterPro" id="IPR031352">
    <property type="entry name" value="SesA"/>
</dbReference>
<accession>A0A8H3FD24</accession>